<evidence type="ECO:0008006" key="13">
    <source>
        <dbReference type="Google" id="ProtNLM"/>
    </source>
</evidence>
<evidence type="ECO:0000256" key="7">
    <source>
        <dbReference type="ARBA" id="ARBA00023173"/>
    </source>
</evidence>
<dbReference type="Gene3D" id="1.10.3080.10">
    <property type="entry name" value="Clc chloride channel"/>
    <property type="match status" value="1"/>
</dbReference>
<dbReference type="Proteomes" id="UP000310263">
    <property type="component" value="Unassembled WGS sequence"/>
</dbReference>
<dbReference type="OrthoDB" id="9767361at2"/>
<evidence type="ECO:0000256" key="8">
    <source>
        <dbReference type="ARBA" id="ARBA00023214"/>
    </source>
</evidence>
<dbReference type="InterPro" id="IPR001807">
    <property type="entry name" value="ClC"/>
</dbReference>
<evidence type="ECO:0000256" key="4">
    <source>
        <dbReference type="ARBA" id="ARBA00022989"/>
    </source>
</evidence>
<feature type="transmembrane region" description="Helical" evidence="10">
    <location>
        <begin position="41"/>
        <end position="65"/>
    </location>
</feature>
<evidence type="ECO:0000256" key="3">
    <source>
        <dbReference type="ARBA" id="ARBA00022692"/>
    </source>
</evidence>
<feature type="transmembrane region" description="Helical" evidence="10">
    <location>
        <begin position="209"/>
        <end position="226"/>
    </location>
</feature>
<evidence type="ECO:0000256" key="6">
    <source>
        <dbReference type="ARBA" id="ARBA00023136"/>
    </source>
</evidence>
<dbReference type="EMBL" id="SRYE01000001">
    <property type="protein sequence ID" value="TGY63299.1"/>
    <property type="molecule type" value="Genomic_DNA"/>
</dbReference>
<evidence type="ECO:0000256" key="1">
    <source>
        <dbReference type="ARBA" id="ARBA00004141"/>
    </source>
</evidence>
<keyword evidence="5" id="KW-0406">Ion transport</keyword>
<feature type="transmembrane region" description="Helical" evidence="10">
    <location>
        <begin position="397"/>
        <end position="417"/>
    </location>
</feature>
<feature type="transmembrane region" description="Helical" evidence="10">
    <location>
        <begin position="71"/>
        <end position="90"/>
    </location>
</feature>
<feature type="transmembrane region" description="Helical" evidence="10">
    <location>
        <begin position="282"/>
        <end position="303"/>
    </location>
</feature>
<feature type="transmembrane region" description="Helical" evidence="10">
    <location>
        <begin position="348"/>
        <end position="377"/>
    </location>
</feature>
<dbReference type="PANTHER" id="PTHR43427:SF6">
    <property type="entry name" value="CHLORIDE CHANNEL PROTEIN CLC-E"/>
    <property type="match status" value="1"/>
</dbReference>
<comment type="subcellular location">
    <subcellularLocation>
        <location evidence="1">Membrane</location>
        <topology evidence="1">Multi-pass membrane protein</topology>
    </subcellularLocation>
</comment>
<sequence>MGKKESTDIWEVSVGSAIRQKTAQLQGRMARYDWVQGRRRLAFALVCGLLCGLANIVLCRSVSWIGELWRAFPWMSALLPALGLLEIALYRALRLPMNLTPGFDGLIDSMKSRRRFPVREGIAVFLGTLMSLAGGASVGPDSASKHLGASVGTLLLPWFSLEEDDGEPAWAWACACGLTACFSALLCAPLGVFAYLVEHLRAHRIALRHLPTVLLSCLIGAAFARPLNLQIATPFVGVQGATPVDLWAVCLVAVACAVAGACFGTGVRCLELVRDRLGRSPMKCLLAGAALVTLALLLIPKLATWAGLGTQLVMPALAHAEPSWGFAYKLLLTIVCLGFGLRGGEVTIMFVVGALLGSSIAGLLGASPLICGALAMVALYGVALDSPISGMLIGCEFFGWGFAPWIVPCVAVAHGLGRGIGRLFPFRPRTL</sequence>
<feature type="transmembrane region" description="Helical" evidence="10">
    <location>
        <begin position="323"/>
        <end position="341"/>
    </location>
</feature>
<evidence type="ECO:0000256" key="5">
    <source>
        <dbReference type="ARBA" id="ARBA00023065"/>
    </source>
</evidence>
<keyword evidence="2" id="KW-0813">Transport</keyword>
<keyword evidence="12" id="KW-1185">Reference proteome</keyword>
<dbReference type="PANTHER" id="PTHR43427">
    <property type="entry name" value="CHLORIDE CHANNEL PROTEIN CLC-E"/>
    <property type="match status" value="1"/>
</dbReference>
<dbReference type="AlphaFoldDB" id="A0A4S2F2V8"/>
<organism evidence="11 12">
    <name type="scientific">Muricaecibacterium torontonense</name>
    <dbReference type="NCBI Taxonomy" id="3032871"/>
    <lineage>
        <taxon>Bacteria</taxon>
        <taxon>Bacillati</taxon>
        <taxon>Actinomycetota</taxon>
        <taxon>Coriobacteriia</taxon>
        <taxon>Coriobacteriales</taxon>
        <taxon>Atopobiaceae</taxon>
        <taxon>Muricaecibacterium</taxon>
    </lineage>
</organism>
<accession>A0A4S2F2V8</accession>
<dbReference type="InterPro" id="IPR014743">
    <property type="entry name" value="Cl-channel_core"/>
</dbReference>
<comment type="caution">
    <text evidence="11">The sequence shown here is derived from an EMBL/GenBank/DDBJ whole genome shotgun (WGS) entry which is preliminary data.</text>
</comment>
<keyword evidence="8" id="KW-0868">Chloride</keyword>
<gene>
    <name evidence="11" type="ORF">E5334_02015</name>
</gene>
<dbReference type="GO" id="GO:0034707">
    <property type="term" value="C:chloride channel complex"/>
    <property type="evidence" value="ECO:0007669"/>
    <property type="project" value="UniProtKB-KW"/>
</dbReference>
<proteinExistence type="predicted"/>
<dbReference type="Pfam" id="PF00654">
    <property type="entry name" value="Voltage_CLC"/>
    <property type="match status" value="1"/>
</dbReference>
<evidence type="ECO:0000256" key="2">
    <source>
        <dbReference type="ARBA" id="ARBA00022448"/>
    </source>
</evidence>
<feature type="transmembrane region" description="Helical" evidence="10">
    <location>
        <begin position="121"/>
        <end position="139"/>
    </location>
</feature>
<evidence type="ECO:0000313" key="12">
    <source>
        <dbReference type="Proteomes" id="UP000310263"/>
    </source>
</evidence>
<evidence type="ECO:0000256" key="9">
    <source>
        <dbReference type="ARBA" id="ARBA00023303"/>
    </source>
</evidence>
<keyword evidence="7" id="KW-0869">Chloride channel</keyword>
<feature type="transmembrane region" description="Helical" evidence="10">
    <location>
        <begin position="169"/>
        <end position="197"/>
    </location>
</feature>
<dbReference type="GO" id="GO:0005254">
    <property type="term" value="F:chloride channel activity"/>
    <property type="evidence" value="ECO:0007669"/>
    <property type="project" value="UniProtKB-KW"/>
</dbReference>
<evidence type="ECO:0000256" key="10">
    <source>
        <dbReference type="SAM" id="Phobius"/>
    </source>
</evidence>
<keyword evidence="6 10" id="KW-0472">Membrane</keyword>
<keyword evidence="9" id="KW-0407">Ion channel</keyword>
<evidence type="ECO:0000313" key="11">
    <source>
        <dbReference type="EMBL" id="TGY63299.1"/>
    </source>
</evidence>
<feature type="transmembrane region" description="Helical" evidence="10">
    <location>
        <begin position="246"/>
        <end position="270"/>
    </location>
</feature>
<name>A0A4S2F2V8_9ACTN</name>
<keyword evidence="4 10" id="KW-1133">Transmembrane helix</keyword>
<dbReference type="SUPFAM" id="SSF81340">
    <property type="entry name" value="Clc chloride channel"/>
    <property type="match status" value="1"/>
</dbReference>
<dbReference type="InterPro" id="IPR050368">
    <property type="entry name" value="ClC-type_chloride_channel"/>
</dbReference>
<keyword evidence="3 10" id="KW-0812">Transmembrane</keyword>
<protein>
    <recommendedName>
        <fullName evidence="13">Chloride channel protein</fullName>
    </recommendedName>
</protein>
<reference evidence="11 12" key="1">
    <citation type="submission" date="2019-04" db="EMBL/GenBank/DDBJ databases">
        <title>Microbes associate with the intestines of laboratory mice.</title>
        <authorList>
            <person name="Navarre W."/>
            <person name="Wong E."/>
            <person name="Huang K."/>
            <person name="Tropini C."/>
            <person name="Ng K."/>
            <person name="Yu B."/>
        </authorList>
    </citation>
    <scope>NUCLEOTIDE SEQUENCE [LARGE SCALE GENOMIC DNA]</scope>
    <source>
        <strain evidence="11 12">NM07_P-09</strain>
    </source>
</reference>